<protein>
    <submittedName>
        <fullName evidence="1">Uncharacterized protein</fullName>
    </submittedName>
</protein>
<organism evidence="1">
    <name type="scientific">marine metagenome</name>
    <dbReference type="NCBI Taxonomy" id="408172"/>
    <lineage>
        <taxon>unclassified sequences</taxon>
        <taxon>metagenomes</taxon>
        <taxon>ecological metagenomes</taxon>
    </lineage>
</organism>
<dbReference type="Gene3D" id="2.60.120.10">
    <property type="entry name" value="Jelly Rolls"/>
    <property type="match status" value="1"/>
</dbReference>
<name>A0A383ENG8_9ZZZZ</name>
<sequence length="29" mass="3432">MLYYDISLDAGADINIPINDKWNGFFYVY</sequence>
<dbReference type="EMBL" id="UINC01227497">
    <property type="protein sequence ID" value="SVE58406.1"/>
    <property type="molecule type" value="Genomic_DNA"/>
</dbReference>
<dbReference type="AlphaFoldDB" id="A0A383ENG8"/>
<dbReference type="InterPro" id="IPR014710">
    <property type="entry name" value="RmlC-like_jellyroll"/>
</dbReference>
<evidence type="ECO:0000313" key="1">
    <source>
        <dbReference type="EMBL" id="SVE58406.1"/>
    </source>
</evidence>
<proteinExistence type="predicted"/>
<gene>
    <name evidence="1" type="ORF">METZ01_LOCUS511260</name>
</gene>
<reference evidence="1" key="1">
    <citation type="submission" date="2018-05" db="EMBL/GenBank/DDBJ databases">
        <authorList>
            <person name="Lanie J.A."/>
            <person name="Ng W.-L."/>
            <person name="Kazmierczak K.M."/>
            <person name="Andrzejewski T.M."/>
            <person name="Davidsen T.M."/>
            <person name="Wayne K.J."/>
            <person name="Tettelin H."/>
            <person name="Glass J.I."/>
            <person name="Rusch D."/>
            <person name="Podicherti R."/>
            <person name="Tsui H.-C.T."/>
            <person name="Winkler M.E."/>
        </authorList>
    </citation>
    <scope>NUCLEOTIDE SEQUENCE</scope>
</reference>
<dbReference type="CDD" id="cd02247">
    <property type="entry name" value="cupin_pirin_C"/>
    <property type="match status" value="1"/>
</dbReference>
<accession>A0A383ENG8</accession>